<accession>A0AAW0PMK5</accession>
<feature type="compositionally biased region" description="Pro residues" evidence="1">
    <location>
        <begin position="479"/>
        <end position="491"/>
    </location>
</feature>
<dbReference type="EMBL" id="JBBPFD010000004">
    <property type="protein sequence ID" value="KAK7930081.1"/>
    <property type="molecule type" value="Genomic_DNA"/>
</dbReference>
<name>A0AAW0PMK5_9GOBI</name>
<evidence type="ECO:0000256" key="1">
    <source>
        <dbReference type="SAM" id="MobiDB-lite"/>
    </source>
</evidence>
<comment type="caution">
    <text evidence="2">The sequence shown here is derived from an EMBL/GenBank/DDBJ whole genome shotgun (WGS) entry which is preliminary data.</text>
</comment>
<evidence type="ECO:0000313" key="2">
    <source>
        <dbReference type="EMBL" id="KAK7930081.1"/>
    </source>
</evidence>
<feature type="region of interest" description="Disordered" evidence="1">
    <location>
        <begin position="580"/>
        <end position="626"/>
    </location>
</feature>
<gene>
    <name evidence="2" type="ORF">WMY93_006476</name>
</gene>
<keyword evidence="3" id="KW-1185">Reference proteome</keyword>
<feature type="compositionally biased region" description="Basic and acidic residues" evidence="1">
    <location>
        <begin position="72"/>
        <end position="122"/>
    </location>
</feature>
<feature type="region of interest" description="Disordered" evidence="1">
    <location>
        <begin position="440"/>
        <end position="491"/>
    </location>
</feature>
<protein>
    <submittedName>
        <fullName evidence="2">Uncharacterized protein</fullName>
    </submittedName>
</protein>
<dbReference type="PANTHER" id="PTHR45725">
    <property type="entry name" value="FORMIN HOMOLOGY 2 FAMILY MEMBER"/>
    <property type="match status" value="1"/>
</dbReference>
<dbReference type="PRINTS" id="PR01217">
    <property type="entry name" value="PRICHEXTENSN"/>
</dbReference>
<dbReference type="InterPro" id="IPR051425">
    <property type="entry name" value="Formin_Homology"/>
</dbReference>
<organism evidence="2 3">
    <name type="scientific">Mugilogobius chulae</name>
    <name type="common">yellowstripe goby</name>
    <dbReference type="NCBI Taxonomy" id="88201"/>
    <lineage>
        <taxon>Eukaryota</taxon>
        <taxon>Metazoa</taxon>
        <taxon>Chordata</taxon>
        <taxon>Craniata</taxon>
        <taxon>Vertebrata</taxon>
        <taxon>Euteleostomi</taxon>
        <taxon>Actinopterygii</taxon>
        <taxon>Neopterygii</taxon>
        <taxon>Teleostei</taxon>
        <taxon>Neoteleostei</taxon>
        <taxon>Acanthomorphata</taxon>
        <taxon>Gobiaria</taxon>
        <taxon>Gobiiformes</taxon>
        <taxon>Gobioidei</taxon>
        <taxon>Gobiidae</taxon>
        <taxon>Gobionellinae</taxon>
        <taxon>Mugilogobius</taxon>
    </lineage>
</organism>
<feature type="region of interest" description="Disordered" evidence="1">
    <location>
        <begin position="1"/>
        <end position="182"/>
    </location>
</feature>
<feature type="compositionally biased region" description="Pro residues" evidence="1">
    <location>
        <begin position="452"/>
        <end position="461"/>
    </location>
</feature>
<feature type="compositionally biased region" description="Basic and acidic residues" evidence="1">
    <location>
        <begin position="131"/>
        <end position="173"/>
    </location>
</feature>
<dbReference type="AlphaFoldDB" id="A0AAW0PMK5"/>
<feature type="compositionally biased region" description="Low complexity" evidence="1">
    <location>
        <begin position="589"/>
        <end position="605"/>
    </location>
</feature>
<proteinExistence type="predicted"/>
<dbReference type="PANTHER" id="PTHR45725:SF1">
    <property type="entry name" value="DISHEVELLED ASSOCIATED ACTIVATOR OF MORPHOGENESIS, ISOFORM D"/>
    <property type="match status" value="1"/>
</dbReference>
<dbReference type="Proteomes" id="UP001460270">
    <property type="component" value="Unassembled WGS sequence"/>
</dbReference>
<evidence type="ECO:0000313" key="3">
    <source>
        <dbReference type="Proteomes" id="UP001460270"/>
    </source>
</evidence>
<reference evidence="3" key="1">
    <citation type="submission" date="2024-04" db="EMBL/GenBank/DDBJ databases">
        <title>Salinicola lusitanus LLJ914,a marine bacterium isolated from the Okinawa Trough.</title>
        <authorList>
            <person name="Li J."/>
        </authorList>
    </citation>
    <scope>NUCLEOTIDE SEQUENCE [LARGE SCALE GENOMIC DNA]</scope>
</reference>
<feature type="compositionally biased region" description="Basic and acidic residues" evidence="1">
    <location>
        <begin position="23"/>
        <end position="63"/>
    </location>
</feature>
<sequence>MKRGRKTQERKREREKRGRKREMKKEREEEREKERGREESEKEGERKRENREEERKREGERKNERKIRKRERGRETRERKRDEEREKREKERGREEKRGGEREREMKRERAKERRGEGERKNERKIRKRVKEGERQEREEEREKEKEEDKKEREEEGERQERGRKRERERETTCSHSGPLLDPCPTYSQTMMFAVLGLLVTALSVESYVVHDTHDRLPHGRQLKIYLPKSTEKLEFIPFDDPRQTLTYWDKRRSSSWTMKGHVSGSGNDRRWYLDGVTYDDQGTYIQKDYWDKEMSTLKVAVTAKNNYIKRVAGRSLYVSLEGIRQEDATLKFSGESANVTLVRDGALVSQELPDYFDRVRFSSRNIEIVSVNVSDVGHYHLFDRKGRLVSMTRLDLTDKEESEGNPLLALLLLLGIPAGVCCCCRKKIFKSKSTTAQTVQSTPGVIISPGPTGPSPPYNQPTPGGYYPTPATDLGPAIHPPPSPSMNPGYPAPNPAYPAANPAYPAANPAYPAASPGYPAANPGYPPPAGAPQWNGPPPAAGLYPSYPPGPTAPMGYTPAPVMYSEAPPKEEIKMENMAPAPAPAPTDPLLTHPPETSPSSATAPPAPTSADGAVTFDIGKTNFL</sequence>
<feature type="compositionally biased region" description="Low complexity" evidence="1">
    <location>
        <begin position="462"/>
        <end position="471"/>
    </location>
</feature>
<feature type="compositionally biased region" description="Basic and acidic residues" evidence="1">
    <location>
        <begin position="1"/>
        <end position="16"/>
    </location>
</feature>